<feature type="region of interest" description="Disordered" evidence="1">
    <location>
        <begin position="1"/>
        <end position="41"/>
    </location>
</feature>
<proteinExistence type="predicted"/>
<organism evidence="2">
    <name type="scientific">viral metagenome</name>
    <dbReference type="NCBI Taxonomy" id="1070528"/>
    <lineage>
        <taxon>unclassified sequences</taxon>
        <taxon>metagenomes</taxon>
        <taxon>organismal metagenomes</taxon>
    </lineage>
</organism>
<gene>
    <name evidence="2" type="ORF">MM415A00959_0003</name>
</gene>
<evidence type="ECO:0000256" key="1">
    <source>
        <dbReference type="SAM" id="MobiDB-lite"/>
    </source>
</evidence>
<protein>
    <submittedName>
        <fullName evidence="2">Uncharacterized protein</fullName>
    </submittedName>
</protein>
<accession>A0A6M3KAP8</accession>
<feature type="compositionally biased region" description="Basic and acidic residues" evidence="1">
    <location>
        <begin position="7"/>
        <end position="41"/>
    </location>
</feature>
<dbReference type="AlphaFoldDB" id="A0A6M3KAP8"/>
<sequence>MAIKKVKPLDRKDGINRGKESYKDYLKAQEEKKYEQQDRSI</sequence>
<reference evidence="2" key="1">
    <citation type="submission" date="2020-03" db="EMBL/GenBank/DDBJ databases">
        <title>The deep terrestrial virosphere.</title>
        <authorList>
            <person name="Holmfeldt K."/>
            <person name="Nilsson E."/>
            <person name="Simone D."/>
            <person name="Lopez-Fernandez M."/>
            <person name="Wu X."/>
            <person name="de Brujin I."/>
            <person name="Lundin D."/>
            <person name="Andersson A."/>
            <person name="Bertilsson S."/>
            <person name="Dopson M."/>
        </authorList>
    </citation>
    <scope>NUCLEOTIDE SEQUENCE</scope>
    <source>
        <strain evidence="2">MM415A00959</strain>
    </source>
</reference>
<evidence type="ECO:0000313" key="2">
    <source>
        <dbReference type="EMBL" id="QJA78962.1"/>
    </source>
</evidence>
<dbReference type="EMBL" id="MT142361">
    <property type="protein sequence ID" value="QJA78962.1"/>
    <property type="molecule type" value="Genomic_DNA"/>
</dbReference>
<name>A0A6M3KAP8_9ZZZZ</name>